<dbReference type="KEGG" id="vg:18560039"/>
<dbReference type="EMBL" id="GU396103">
    <property type="protein sequence ID" value="ADQ52834.1"/>
    <property type="molecule type" value="Genomic_DNA"/>
</dbReference>
<keyword evidence="2" id="KW-1185">Reference proteome</keyword>
<dbReference type="GeneID" id="18560039"/>
<organism evidence="1 2">
    <name type="scientific">Aeromonas phage PX29</name>
    <dbReference type="NCBI Taxonomy" id="926067"/>
    <lineage>
        <taxon>Viruses</taxon>
        <taxon>Duplodnaviria</taxon>
        <taxon>Heunggongvirae</taxon>
        <taxon>Uroviricota</taxon>
        <taxon>Caudoviricetes</taxon>
        <taxon>Pantevenvirales</taxon>
        <taxon>Straboviridae</taxon>
        <taxon>Angelvirus</taxon>
        <taxon>Angelvirus px29</taxon>
    </lineage>
</organism>
<dbReference type="Proteomes" id="UP000008726">
    <property type="component" value="Segment"/>
</dbReference>
<accession>E5DQ48</accession>
<evidence type="ECO:0000313" key="1">
    <source>
        <dbReference type="EMBL" id="ADQ52834.1"/>
    </source>
</evidence>
<dbReference type="InterPro" id="IPR009258">
    <property type="entry name" value="Phage_T4_Gp30.8"/>
</dbReference>
<dbReference type="OrthoDB" id="19390at10239"/>
<dbReference type="Pfam" id="PF06019">
    <property type="entry name" value="Phage_30_8"/>
    <property type="match status" value="1"/>
</dbReference>
<name>E5DQ48_9CAUD</name>
<gene>
    <name evidence="1" type="primary">30.8</name>
    <name evidence="1" type="ORF">PX29p115</name>
</gene>
<reference evidence="1 2" key="1">
    <citation type="journal article" date="2010" name="Virol. J.">
        <title>Genomes of the T4-related bacteriophages as windows on microbial genome evolution.</title>
        <authorList>
            <person name="Petrov V.M."/>
            <person name="Ratnayaka S."/>
            <person name="Nolan J.M."/>
            <person name="Miller E.S."/>
            <person name="Karam J.D."/>
        </authorList>
    </citation>
    <scope>NUCLEOTIDE SEQUENCE [LARGE SCALE GENOMIC DNA]</scope>
</reference>
<evidence type="ECO:0000313" key="2">
    <source>
        <dbReference type="Proteomes" id="UP000008726"/>
    </source>
</evidence>
<dbReference type="RefSeq" id="YP_009011544.1">
    <property type="nucleotide sequence ID" value="NC_023688.1"/>
</dbReference>
<sequence length="104" mass="11838">MININEKTSTGESRYALAVERGDIVACMTPEGLSDDFCCTIILEGIDSPVRYRLKHVFRGKIVNAEDDSYYMNAFSVATAFMKKIKAKGYVDLYHWKQEIDCLN</sequence>
<proteinExistence type="predicted"/>
<protein>
    <submittedName>
        <fullName evidence="1">Uncharacterized protein 30.8</fullName>
    </submittedName>
</protein>